<dbReference type="GO" id="GO:0006508">
    <property type="term" value="P:proteolysis"/>
    <property type="evidence" value="ECO:0007669"/>
    <property type="project" value="TreeGrafter"/>
</dbReference>
<dbReference type="WBParaSite" id="SBAD_0000337801-mRNA-1">
    <property type="protein sequence ID" value="SBAD_0000337801-mRNA-1"/>
    <property type="gene ID" value="SBAD_0000337801"/>
</dbReference>
<gene>
    <name evidence="6" type="ORF">SBAD_LOCUS3224</name>
</gene>
<dbReference type="SMART" id="SM00209">
    <property type="entry name" value="TSP1"/>
    <property type="match status" value="6"/>
</dbReference>
<keyword evidence="3" id="KW-0732">Signal</keyword>
<evidence type="ECO:0000256" key="3">
    <source>
        <dbReference type="ARBA" id="ARBA00022729"/>
    </source>
</evidence>
<dbReference type="FunFam" id="2.20.100.10:FF:000005">
    <property type="entry name" value="ADAM metallopeptidase with thrombospondin type 1 motif 9"/>
    <property type="match status" value="1"/>
</dbReference>
<dbReference type="InterPro" id="IPR013783">
    <property type="entry name" value="Ig-like_fold"/>
</dbReference>
<dbReference type="SUPFAM" id="SSF48726">
    <property type="entry name" value="Immunoglobulin"/>
    <property type="match status" value="1"/>
</dbReference>
<dbReference type="Proteomes" id="UP000270296">
    <property type="component" value="Unassembled WGS sequence"/>
</dbReference>
<dbReference type="Pfam" id="PF19030">
    <property type="entry name" value="TSP1_ADAMTS"/>
    <property type="match status" value="6"/>
</dbReference>
<accession>A0A183IHX9</accession>
<dbReference type="Gene3D" id="2.60.40.10">
    <property type="entry name" value="Immunoglobulins"/>
    <property type="match status" value="1"/>
</dbReference>
<dbReference type="OrthoDB" id="5948003at2759"/>
<evidence type="ECO:0000256" key="1">
    <source>
        <dbReference type="ARBA" id="ARBA00004613"/>
    </source>
</evidence>
<evidence type="ECO:0000313" key="8">
    <source>
        <dbReference type="WBParaSite" id="SBAD_0000337801-mRNA-1"/>
    </source>
</evidence>
<evidence type="ECO:0000259" key="5">
    <source>
        <dbReference type="PROSITE" id="PS50835"/>
    </source>
</evidence>
<dbReference type="InterPro" id="IPR050439">
    <property type="entry name" value="ADAMTS_ADAMTS-like"/>
</dbReference>
<keyword evidence="7" id="KW-1185">Reference proteome</keyword>
<protein>
    <submittedName>
        <fullName evidence="8">Ig-like domain-containing protein</fullName>
    </submittedName>
</protein>
<dbReference type="GO" id="GO:0004222">
    <property type="term" value="F:metalloendopeptidase activity"/>
    <property type="evidence" value="ECO:0007669"/>
    <property type="project" value="TreeGrafter"/>
</dbReference>
<dbReference type="AlphaFoldDB" id="A0A183IHX9"/>
<dbReference type="Gene3D" id="2.20.100.10">
    <property type="entry name" value="Thrombospondin type-1 (TSP1) repeat"/>
    <property type="match status" value="6"/>
</dbReference>
<proteinExistence type="predicted"/>
<evidence type="ECO:0000313" key="7">
    <source>
        <dbReference type="Proteomes" id="UP000270296"/>
    </source>
</evidence>
<dbReference type="GO" id="GO:0009653">
    <property type="term" value="P:anatomical structure morphogenesis"/>
    <property type="evidence" value="ECO:0007669"/>
    <property type="project" value="UniProtKB-ARBA"/>
</dbReference>
<dbReference type="SUPFAM" id="SSF82895">
    <property type="entry name" value="TSP-1 type 1 repeat"/>
    <property type="match status" value="6"/>
</dbReference>
<comment type="subcellular location">
    <subcellularLocation>
        <location evidence="1">Secreted</location>
    </subcellularLocation>
</comment>
<name>A0A183IHX9_9BILA</name>
<sequence>WVVGQWEDCDVTCGGGWQIREIYCAKHKKANGESVESHKLDETYCWNQRKPVVRRACNTQRCPNWEVGEWSQCSATCGSGSQFRRVVCRQDRITDFSAAACDPRTMPSEEQKCFTGITCDDEAKRQGNLAAENFVFGADKMVFKLSPICQSQGSWLAGQWKDCSTSCGAGVRSREIHCVAFQPITQNVVILPDYECEAKVKPRDFQPCELKPCLYDPKTATMSQADNGARSYNDYRWDFGEWSQCSASCLGGLHRIQTLCLCCEINVCVISGRKTANLKCIQVSTSREVAWSNCNAKQRPANMTRECNNVPCPPKWEIGGWSECSHTCGGGVRTRQTRCIREINRTPNIANVLILSDSQCPSPKPIEQQCSVTCGAGEQSREIACEQVLIAEVKRYNPPTPCAGLQKPPFIQLCSMQATCQPENDLRESIVPKKLTSKSKPRSLTLRVGGKATLYEGTNLKIKCPVGVKQKSKILWKLNDMPINFTSKSRLENAGYDRLLCNVVCNWLTYRIWVTKNQALRLVRAKFADAGVYSCEHLKAIPLLEGTLMQHSLPSATTEVNESPNEVTHEDKTAVTLSFVGLGEEQSNQIIDRSDQEAAAGQQFDYSTPRTVEEDSPTIVQQPQKLAGGQTVDFRQVQCSITINGYVNYVNDAICIRAGFTKPHDTQFCGLQPCPEWSTGNWSTCESGRCIRFSTAVQRRQVYCQYSNGTRANDSSCNRTAKPRMKKECLNRSCVAEWRPGPWTMCSATCGEGGLQMRTVSCVWHGTHKPAGTGCENGTARPAVSRPCENQPACSPSTFTDQSTPLLKGLRNWRGWKLYGLDPLGL</sequence>
<dbReference type="GO" id="GO:0031012">
    <property type="term" value="C:extracellular matrix"/>
    <property type="evidence" value="ECO:0007669"/>
    <property type="project" value="TreeGrafter"/>
</dbReference>
<dbReference type="GO" id="GO:0030198">
    <property type="term" value="P:extracellular matrix organization"/>
    <property type="evidence" value="ECO:0007669"/>
    <property type="project" value="TreeGrafter"/>
</dbReference>
<keyword evidence="2" id="KW-0964">Secreted</keyword>
<evidence type="ECO:0000256" key="2">
    <source>
        <dbReference type="ARBA" id="ARBA00022525"/>
    </source>
</evidence>
<dbReference type="PROSITE" id="PS50092">
    <property type="entry name" value="TSP1"/>
    <property type="match status" value="5"/>
</dbReference>
<dbReference type="InterPro" id="IPR036179">
    <property type="entry name" value="Ig-like_dom_sf"/>
</dbReference>
<dbReference type="InterPro" id="IPR000884">
    <property type="entry name" value="TSP1_rpt"/>
</dbReference>
<reference evidence="6 7" key="2">
    <citation type="submission" date="2018-11" db="EMBL/GenBank/DDBJ databases">
        <authorList>
            <consortium name="Pathogen Informatics"/>
        </authorList>
    </citation>
    <scope>NUCLEOTIDE SEQUENCE [LARGE SCALE GENOMIC DNA]</scope>
</reference>
<dbReference type="PANTHER" id="PTHR13723:SF281">
    <property type="entry name" value="PAPILIN"/>
    <property type="match status" value="1"/>
</dbReference>
<organism evidence="8">
    <name type="scientific">Soboliphyme baturini</name>
    <dbReference type="NCBI Taxonomy" id="241478"/>
    <lineage>
        <taxon>Eukaryota</taxon>
        <taxon>Metazoa</taxon>
        <taxon>Ecdysozoa</taxon>
        <taxon>Nematoda</taxon>
        <taxon>Enoplea</taxon>
        <taxon>Dorylaimia</taxon>
        <taxon>Dioctophymatida</taxon>
        <taxon>Dioctophymatoidea</taxon>
        <taxon>Soboliphymatidae</taxon>
        <taxon>Soboliphyme</taxon>
    </lineage>
</organism>
<evidence type="ECO:0000256" key="4">
    <source>
        <dbReference type="ARBA" id="ARBA00022737"/>
    </source>
</evidence>
<dbReference type="EMBL" id="UZAM01007633">
    <property type="protein sequence ID" value="VDP00438.1"/>
    <property type="molecule type" value="Genomic_DNA"/>
</dbReference>
<evidence type="ECO:0000313" key="6">
    <source>
        <dbReference type="EMBL" id="VDP00438.1"/>
    </source>
</evidence>
<dbReference type="GO" id="GO:0005576">
    <property type="term" value="C:extracellular region"/>
    <property type="evidence" value="ECO:0007669"/>
    <property type="project" value="UniProtKB-SubCell"/>
</dbReference>
<keyword evidence="4" id="KW-0677">Repeat</keyword>
<dbReference type="InterPro" id="IPR007110">
    <property type="entry name" value="Ig-like_dom"/>
</dbReference>
<dbReference type="PANTHER" id="PTHR13723">
    <property type="entry name" value="ADAMTS A DISINTEGRIN AND METALLOPROTEASE WITH THROMBOSPONDIN MOTIFS PROTEASE"/>
    <property type="match status" value="1"/>
</dbReference>
<dbReference type="InterPro" id="IPR036383">
    <property type="entry name" value="TSP1_rpt_sf"/>
</dbReference>
<feature type="domain" description="Ig-like" evidence="5">
    <location>
        <begin position="441"/>
        <end position="535"/>
    </location>
</feature>
<reference evidence="8" key="1">
    <citation type="submission" date="2016-06" db="UniProtKB">
        <authorList>
            <consortium name="WormBaseParasite"/>
        </authorList>
    </citation>
    <scope>IDENTIFICATION</scope>
</reference>
<dbReference type="PROSITE" id="PS50835">
    <property type="entry name" value="IG_LIKE"/>
    <property type="match status" value="1"/>
</dbReference>